<dbReference type="VEuPathDB" id="FungiDB:GWK60_J08987"/>
<dbReference type="VEuPathDB" id="FungiDB:B1J91_J09174g"/>
<sequence length="355" mass="40070">MSKFARINLETASPLDLVFNLDSNDSQRGVDGTLDHGLSKNKYFLPQDANVSSVRELVIDSQSKRKLRLGNRFVEKMEDNLVKWRPPLSSNRGTVMAIEGKHPYQIAAEIYAPNCDPELFRTADQNNGNATQRQMSHTMFDSFTHWWKENARGALELRRQQFEEEILGLSDLQDMDQVVEVTVAPAIKEEPQLEDTGMNTETQSALTNNTAELARLISQEDERRLEISDLSNSGISSGVSSQGTFLARPIVKTPPAAVVRRRQQLQQELKRTGAVPQIYEEVYNAPVPVAYLPVSNNDPRYSQQLSVRQREHVSQNDGPLWSCSQTDIVSKLNEWSVAIMNCLTPITQDHINPYS</sequence>
<organism evidence="1 2">
    <name type="scientific">Candida glabrata</name>
    <name type="common">Yeast</name>
    <name type="synonym">Torulopsis glabrata</name>
    <dbReference type="NCBI Taxonomy" id="5478"/>
    <lineage>
        <taxon>Eukaryota</taxon>
        <taxon>Fungi</taxon>
        <taxon>Dikarya</taxon>
        <taxon>Ascomycota</taxon>
        <taxon>Saccharomycotina</taxon>
        <taxon>Saccharomycetes</taxon>
        <taxon>Saccharomycetales</taxon>
        <taxon>Saccharomycetaceae</taxon>
        <taxon>Nakaseomyces</taxon>
    </lineage>
</organism>
<dbReference type="VEuPathDB" id="FungiDB:CAGL0J09174g"/>
<dbReference type="EMBL" id="LLZZ01000053">
    <property type="protein sequence ID" value="KTB10459.1"/>
    <property type="molecule type" value="Genomic_DNA"/>
</dbReference>
<dbReference type="VEuPathDB" id="FungiDB:GVI51_J09009"/>
<name>A0A0W0CF55_CANGB</name>
<dbReference type="Proteomes" id="UP000054886">
    <property type="component" value="Unassembled WGS sequence"/>
</dbReference>
<protein>
    <submittedName>
        <fullName evidence="1">Uncharacterized protein</fullName>
    </submittedName>
</protein>
<evidence type="ECO:0000313" key="2">
    <source>
        <dbReference type="Proteomes" id="UP000054886"/>
    </source>
</evidence>
<evidence type="ECO:0000313" key="1">
    <source>
        <dbReference type="EMBL" id="KTB10459.1"/>
    </source>
</evidence>
<reference evidence="1 2" key="1">
    <citation type="submission" date="2015-10" db="EMBL/GenBank/DDBJ databases">
        <title>Draft genomes sequences of Candida glabrata isolates 1A, 1B, 2A, 2B, 3A and 3B.</title>
        <authorList>
            <person name="Haavelsrud O.E."/>
            <person name="Gaustad P."/>
        </authorList>
    </citation>
    <scope>NUCLEOTIDE SEQUENCE [LARGE SCALE GENOMIC DNA]</scope>
    <source>
        <strain evidence="1">910700640</strain>
    </source>
</reference>
<proteinExistence type="predicted"/>
<comment type="caution">
    <text evidence="1">The sequence shown here is derived from an EMBL/GenBank/DDBJ whole genome shotgun (WGS) entry which is preliminary data.</text>
</comment>
<dbReference type="AlphaFoldDB" id="A0A0W0CF55"/>
<gene>
    <name evidence="1" type="ORF">AO440_003158</name>
</gene>
<accession>A0A0W0CF55</accession>